<sequence length="82" mass="8448">MWSVAARRSGSGPQVQQPDGWQGVRRWGRAAAQMPNGWSQAGFACGPAAGAGEDVGTWKGAGSRVISAFLVSVLAASFLGEE</sequence>
<dbReference type="EMBL" id="CM056814">
    <property type="protein sequence ID" value="KAJ8627020.1"/>
    <property type="molecule type" value="Genomic_DNA"/>
</dbReference>
<keyword evidence="2" id="KW-1185">Reference proteome</keyword>
<gene>
    <name evidence="1" type="ORF">MRB53_020327</name>
</gene>
<organism evidence="1 2">
    <name type="scientific">Persea americana</name>
    <name type="common">Avocado</name>
    <dbReference type="NCBI Taxonomy" id="3435"/>
    <lineage>
        <taxon>Eukaryota</taxon>
        <taxon>Viridiplantae</taxon>
        <taxon>Streptophyta</taxon>
        <taxon>Embryophyta</taxon>
        <taxon>Tracheophyta</taxon>
        <taxon>Spermatophyta</taxon>
        <taxon>Magnoliopsida</taxon>
        <taxon>Magnoliidae</taxon>
        <taxon>Laurales</taxon>
        <taxon>Lauraceae</taxon>
        <taxon>Persea</taxon>
    </lineage>
</organism>
<accession>A0ACC2L162</accession>
<name>A0ACC2L162_PERAE</name>
<evidence type="ECO:0000313" key="1">
    <source>
        <dbReference type="EMBL" id="KAJ8627020.1"/>
    </source>
</evidence>
<comment type="caution">
    <text evidence="1">The sequence shown here is derived from an EMBL/GenBank/DDBJ whole genome shotgun (WGS) entry which is preliminary data.</text>
</comment>
<dbReference type="Proteomes" id="UP001234297">
    <property type="component" value="Chromosome 6"/>
</dbReference>
<evidence type="ECO:0000313" key="2">
    <source>
        <dbReference type="Proteomes" id="UP001234297"/>
    </source>
</evidence>
<proteinExistence type="predicted"/>
<protein>
    <submittedName>
        <fullName evidence="1">Uncharacterized protein</fullName>
    </submittedName>
</protein>
<reference evidence="1 2" key="1">
    <citation type="journal article" date="2022" name="Hortic Res">
        <title>A haplotype resolved chromosomal level avocado genome allows analysis of novel avocado genes.</title>
        <authorList>
            <person name="Nath O."/>
            <person name="Fletcher S.J."/>
            <person name="Hayward A."/>
            <person name="Shaw L.M."/>
            <person name="Masouleh A.K."/>
            <person name="Furtado A."/>
            <person name="Henry R.J."/>
            <person name="Mitter N."/>
        </authorList>
    </citation>
    <scope>NUCLEOTIDE SEQUENCE [LARGE SCALE GENOMIC DNA]</scope>
    <source>
        <strain evidence="2">cv. Hass</strain>
    </source>
</reference>